<gene>
    <name evidence="3" type="ORF">P0Y53_09190</name>
</gene>
<dbReference type="AlphaFoldDB" id="A0AAJ5WVQ6"/>
<dbReference type="InterPro" id="IPR000421">
    <property type="entry name" value="FA58C"/>
</dbReference>
<dbReference type="PROSITE" id="PS51257">
    <property type="entry name" value="PROKAR_LIPOPROTEIN"/>
    <property type="match status" value="1"/>
</dbReference>
<organism evidence="3 4">
    <name type="scientific">Candidatus Pseudobacter hemicellulosilyticus</name>
    <dbReference type="NCBI Taxonomy" id="3121375"/>
    <lineage>
        <taxon>Bacteria</taxon>
        <taxon>Pseudomonadati</taxon>
        <taxon>Bacteroidota</taxon>
        <taxon>Chitinophagia</taxon>
        <taxon>Chitinophagales</taxon>
        <taxon>Chitinophagaceae</taxon>
        <taxon>Pseudobacter</taxon>
    </lineage>
</organism>
<evidence type="ECO:0000313" key="3">
    <source>
        <dbReference type="EMBL" id="WEK37675.1"/>
    </source>
</evidence>
<dbReference type="SUPFAM" id="SSF49785">
    <property type="entry name" value="Galactose-binding domain-like"/>
    <property type="match status" value="1"/>
</dbReference>
<keyword evidence="1" id="KW-0732">Signal</keyword>
<protein>
    <submittedName>
        <fullName evidence="3">DUF1735 domain-containing protein</fullName>
    </submittedName>
</protein>
<dbReference type="PROSITE" id="PS50022">
    <property type="entry name" value="FA58C_3"/>
    <property type="match status" value="1"/>
</dbReference>
<dbReference type="Pfam" id="PF00754">
    <property type="entry name" value="F5_F8_type_C"/>
    <property type="match status" value="1"/>
</dbReference>
<dbReference type="EMBL" id="CP119311">
    <property type="protein sequence ID" value="WEK37675.1"/>
    <property type="molecule type" value="Genomic_DNA"/>
</dbReference>
<name>A0AAJ5WVQ6_9BACT</name>
<reference evidence="3" key="1">
    <citation type="submission" date="2023-03" db="EMBL/GenBank/DDBJ databases">
        <title>Andean soil-derived lignocellulolytic bacterial consortium as a source of novel taxa and putative plastic-active enzymes.</title>
        <authorList>
            <person name="Diaz-Garcia L."/>
            <person name="Chuvochina M."/>
            <person name="Feuerriegel G."/>
            <person name="Bunk B."/>
            <person name="Sproer C."/>
            <person name="Streit W.R."/>
            <person name="Rodriguez L.M."/>
            <person name="Overmann J."/>
            <person name="Jimenez D.J."/>
        </authorList>
    </citation>
    <scope>NUCLEOTIDE SEQUENCE</scope>
    <source>
        <strain evidence="3">MAG 7</strain>
    </source>
</reference>
<proteinExistence type="predicted"/>
<dbReference type="Gene3D" id="2.60.40.1740">
    <property type="entry name" value="hypothetical protein (bacova_03559)"/>
    <property type="match status" value="1"/>
</dbReference>
<feature type="signal peptide" evidence="1">
    <location>
        <begin position="1"/>
        <end position="19"/>
    </location>
</feature>
<dbReference type="Proteomes" id="UP001220610">
    <property type="component" value="Chromosome"/>
</dbReference>
<feature type="chain" id="PRO_5042559115" evidence="1">
    <location>
        <begin position="20"/>
        <end position="323"/>
    </location>
</feature>
<feature type="domain" description="F5/8 type C" evidence="2">
    <location>
        <begin position="176"/>
        <end position="323"/>
    </location>
</feature>
<dbReference type="InterPro" id="IPR008979">
    <property type="entry name" value="Galactose-bd-like_sf"/>
</dbReference>
<evidence type="ECO:0000259" key="2">
    <source>
        <dbReference type="PROSITE" id="PS50022"/>
    </source>
</evidence>
<sequence length="323" mass="35760">MNNKIFFLSALLAVFSCLAVGCKDDYDLPIQPVESYDRVYMPQAANGPVLKTLPITDQDQVLVFGANFGGLNFPDNDIAVSFSIDQQKADSFNTANGSQYAMLPEESYTVSATEAVIHAGQLNSEALTINIRTKGDGAMPILKTFILPVTLHTKSGTVNENLRTTFFLVQAMPDIKNYPNFDRSSFQIIGFSSQEADGEGANNGRAVFVFDNEQKTFWHSQWKNGSPVPPHYLTIDMGEEKELHGLGFIGRVEDRDGRPNEVNVQVSADNVNWTNAGTFNLQNVGPLQNQFLPEGFKKARYFKIVINSCHNSTVTHLAELFAF</sequence>
<dbReference type="Pfam" id="PF08522">
    <property type="entry name" value="BT_3987-like_N"/>
    <property type="match status" value="1"/>
</dbReference>
<evidence type="ECO:0000313" key="4">
    <source>
        <dbReference type="Proteomes" id="UP001220610"/>
    </source>
</evidence>
<dbReference type="Gene3D" id="2.60.120.260">
    <property type="entry name" value="Galactose-binding domain-like"/>
    <property type="match status" value="1"/>
</dbReference>
<accession>A0AAJ5WVQ6</accession>
<evidence type="ECO:0000256" key="1">
    <source>
        <dbReference type="SAM" id="SignalP"/>
    </source>
</evidence>
<dbReference type="InterPro" id="IPR013728">
    <property type="entry name" value="BT_3987-like_N"/>
</dbReference>